<evidence type="ECO:0000256" key="1">
    <source>
        <dbReference type="SAM" id="Phobius"/>
    </source>
</evidence>
<evidence type="ECO:0000313" key="2">
    <source>
        <dbReference type="EMBL" id="KKM21517.1"/>
    </source>
</evidence>
<sequence>MGAKMDITADEFDKQELDWYNFLETKGRYIGGVVESHEGVGGNYRGIISSIKLDGGYFRVFTDNAEENLTGKWKPFEDYTIDCAISSTSSPIVNNKGVAKLHLYMIGEVFLFPAKQLAADLEGKVVVMESGVKDEEGHLFSVQSCECFAEENDGTLEYLANGEVKVWVSPEINWTALFVSLVAIMCMVIGLTTIFWVIWKCWTYID</sequence>
<gene>
    <name evidence="2" type="ORF">LCGC14_1634660</name>
</gene>
<accession>A0A0F9I1Y4</accession>
<comment type="caution">
    <text evidence="2">The sequence shown here is derived from an EMBL/GenBank/DDBJ whole genome shotgun (WGS) entry which is preliminary data.</text>
</comment>
<dbReference type="AlphaFoldDB" id="A0A0F9I1Y4"/>
<proteinExistence type="predicted"/>
<keyword evidence="1" id="KW-0812">Transmembrane</keyword>
<protein>
    <submittedName>
        <fullName evidence="2">Uncharacterized protein</fullName>
    </submittedName>
</protein>
<reference evidence="2" key="1">
    <citation type="journal article" date="2015" name="Nature">
        <title>Complex archaea that bridge the gap between prokaryotes and eukaryotes.</title>
        <authorList>
            <person name="Spang A."/>
            <person name="Saw J.H."/>
            <person name="Jorgensen S.L."/>
            <person name="Zaremba-Niedzwiedzka K."/>
            <person name="Martijn J."/>
            <person name="Lind A.E."/>
            <person name="van Eijk R."/>
            <person name="Schleper C."/>
            <person name="Guy L."/>
            <person name="Ettema T.J."/>
        </authorList>
    </citation>
    <scope>NUCLEOTIDE SEQUENCE</scope>
</reference>
<keyword evidence="1" id="KW-1133">Transmembrane helix</keyword>
<feature type="transmembrane region" description="Helical" evidence="1">
    <location>
        <begin position="174"/>
        <end position="199"/>
    </location>
</feature>
<dbReference type="EMBL" id="LAZR01013533">
    <property type="protein sequence ID" value="KKM21517.1"/>
    <property type="molecule type" value="Genomic_DNA"/>
</dbReference>
<keyword evidence="1" id="KW-0472">Membrane</keyword>
<organism evidence="2">
    <name type="scientific">marine sediment metagenome</name>
    <dbReference type="NCBI Taxonomy" id="412755"/>
    <lineage>
        <taxon>unclassified sequences</taxon>
        <taxon>metagenomes</taxon>
        <taxon>ecological metagenomes</taxon>
    </lineage>
</organism>
<name>A0A0F9I1Y4_9ZZZZ</name>